<sequence length="46" mass="5200">MYNSFAIQQAEMLAIAGYSRLVIFMLLTVLHVWHPQGYDTGEGKAQ</sequence>
<evidence type="ECO:0000256" key="1">
    <source>
        <dbReference type="SAM" id="Phobius"/>
    </source>
</evidence>
<feature type="transmembrane region" description="Helical" evidence="1">
    <location>
        <begin position="12"/>
        <end position="33"/>
    </location>
</feature>
<reference evidence="2" key="1">
    <citation type="submission" date="2022-11" db="EMBL/GenBank/DDBJ databases">
        <title>Draft genome sequence of Hoeflea poritis E7-10 and Hoeflea prorocentri PM5-8, separated from scleractinian coral Porites lutea and marine dinoflagellate.</title>
        <authorList>
            <person name="Zhang G."/>
            <person name="Wei Q."/>
            <person name="Cai L."/>
        </authorList>
    </citation>
    <scope>NUCLEOTIDE SEQUENCE</scope>
    <source>
        <strain evidence="2">PM5-8</strain>
    </source>
</reference>
<evidence type="ECO:0000313" key="3">
    <source>
        <dbReference type="Proteomes" id="UP001151234"/>
    </source>
</evidence>
<accession>A0A9X3UGU1</accession>
<gene>
    <name evidence="2" type="ORF">OQ273_05495</name>
</gene>
<dbReference type="AlphaFoldDB" id="A0A9X3UGU1"/>
<keyword evidence="1" id="KW-0812">Transmembrane</keyword>
<dbReference type="RefSeq" id="WP_267989467.1">
    <property type="nucleotide sequence ID" value="NZ_JAPJZI010000001.1"/>
</dbReference>
<dbReference type="EMBL" id="JAPJZI010000001">
    <property type="protein sequence ID" value="MDA5398025.1"/>
    <property type="molecule type" value="Genomic_DNA"/>
</dbReference>
<dbReference type="Proteomes" id="UP001151234">
    <property type="component" value="Unassembled WGS sequence"/>
</dbReference>
<protein>
    <submittedName>
        <fullName evidence="2">Uncharacterized protein</fullName>
    </submittedName>
</protein>
<name>A0A9X3UGU1_9HYPH</name>
<comment type="caution">
    <text evidence="2">The sequence shown here is derived from an EMBL/GenBank/DDBJ whole genome shotgun (WGS) entry which is preliminary data.</text>
</comment>
<proteinExistence type="predicted"/>
<keyword evidence="3" id="KW-1185">Reference proteome</keyword>
<evidence type="ECO:0000313" key="2">
    <source>
        <dbReference type="EMBL" id="MDA5398025.1"/>
    </source>
</evidence>
<keyword evidence="1" id="KW-0472">Membrane</keyword>
<keyword evidence="1" id="KW-1133">Transmembrane helix</keyword>
<organism evidence="2 3">
    <name type="scientific">Hoeflea prorocentri</name>
    <dbReference type="NCBI Taxonomy" id="1922333"/>
    <lineage>
        <taxon>Bacteria</taxon>
        <taxon>Pseudomonadati</taxon>
        <taxon>Pseudomonadota</taxon>
        <taxon>Alphaproteobacteria</taxon>
        <taxon>Hyphomicrobiales</taxon>
        <taxon>Rhizobiaceae</taxon>
        <taxon>Hoeflea</taxon>
    </lineage>
</organism>